<evidence type="ECO:0000256" key="2">
    <source>
        <dbReference type="ARBA" id="ARBA00022475"/>
    </source>
</evidence>
<dbReference type="Proteomes" id="UP000094342">
    <property type="component" value="Unassembled WGS sequence"/>
</dbReference>
<comment type="subcellular location">
    <subcellularLocation>
        <location evidence="1">Cell membrane</location>
        <topology evidence="1">Multi-pass membrane protein</topology>
    </subcellularLocation>
</comment>
<sequence>MVEMTTQHHTASQGSMLSRSWSMAQSLGLFWVLVILCAIAIYLSPSFIQVGNLMNVGRQVALFGIVSVGMTFVILTRGIDLSVGSIVGVVAVTAAMLLASGMSIPLVMAIALVLGVVFGAVNGIGIVAFGMPPFIMTLGTLVMGRGIAMTIANGEPQNLGDATDAFYFLGGGFLFGVPVPIWIFVAVAVIAFILLRSTAYGRQVYAVGSNAEAARLAGINVNAMLMSVYVISGFLAALTALITVSRLTVGEPTAGTNLELEAIAIVVIGGTSLFGGEGSIVGTVIGAAIIAVIANILNLLGISPFTQQIVKGAIIIAAVMFEVYRHRQRH</sequence>
<reference evidence="7" key="1">
    <citation type="submission" date="2016-05" db="EMBL/GenBank/DDBJ databases">
        <authorList>
            <person name="Li Y."/>
        </authorList>
    </citation>
    <scope>NUCLEOTIDE SEQUENCE [LARGE SCALE GENOMIC DNA]</scope>
    <source>
        <strain evidence="7">YIC4027</strain>
    </source>
</reference>
<evidence type="ECO:0000313" key="6">
    <source>
        <dbReference type="EMBL" id="ODR91138.1"/>
    </source>
</evidence>
<evidence type="ECO:0000313" key="7">
    <source>
        <dbReference type="Proteomes" id="UP000094342"/>
    </source>
</evidence>
<keyword evidence="5" id="KW-0472">Membrane</keyword>
<keyword evidence="4" id="KW-1133">Transmembrane helix</keyword>
<dbReference type="Pfam" id="PF02653">
    <property type="entry name" value="BPD_transp_2"/>
    <property type="match status" value="1"/>
</dbReference>
<dbReference type="CDD" id="cd06579">
    <property type="entry name" value="TM_PBP1_transp_AraH_like"/>
    <property type="match status" value="1"/>
</dbReference>
<accession>A0A1E3VC26</accession>
<evidence type="ECO:0000256" key="5">
    <source>
        <dbReference type="ARBA" id="ARBA00023136"/>
    </source>
</evidence>
<gene>
    <name evidence="6" type="primary">rbsC</name>
    <name evidence="6" type="ORF">A8M32_09960</name>
</gene>
<dbReference type="EMBL" id="LYBW01000056">
    <property type="protein sequence ID" value="ODR91138.1"/>
    <property type="molecule type" value="Genomic_DNA"/>
</dbReference>
<evidence type="ECO:0000256" key="4">
    <source>
        <dbReference type="ARBA" id="ARBA00022989"/>
    </source>
</evidence>
<protein>
    <submittedName>
        <fullName evidence="6">Ribose ABC transporter permease</fullName>
    </submittedName>
</protein>
<dbReference type="PANTHER" id="PTHR32196">
    <property type="entry name" value="ABC TRANSPORTER PERMEASE PROTEIN YPHD-RELATED-RELATED"/>
    <property type="match status" value="1"/>
</dbReference>
<name>A0A1E3VC26_9HYPH</name>
<dbReference type="GO" id="GO:0022857">
    <property type="term" value="F:transmembrane transporter activity"/>
    <property type="evidence" value="ECO:0007669"/>
    <property type="project" value="InterPro"/>
</dbReference>
<evidence type="ECO:0000256" key="1">
    <source>
        <dbReference type="ARBA" id="ARBA00004651"/>
    </source>
</evidence>
<dbReference type="GO" id="GO:0005886">
    <property type="term" value="C:plasma membrane"/>
    <property type="evidence" value="ECO:0007669"/>
    <property type="project" value="UniProtKB-SubCell"/>
</dbReference>
<dbReference type="InterPro" id="IPR001851">
    <property type="entry name" value="ABC_transp_permease"/>
</dbReference>
<organism evidence="6 7">
    <name type="scientific">Sinorhizobium alkalisoli</name>
    <dbReference type="NCBI Taxonomy" id="1752398"/>
    <lineage>
        <taxon>Bacteria</taxon>
        <taxon>Pseudomonadati</taxon>
        <taxon>Pseudomonadota</taxon>
        <taxon>Alphaproteobacteria</taxon>
        <taxon>Hyphomicrobiales</taxon>
        <taxon>Rhizobiaceae</taxon>
        <taxon>Sinorhizobium/Ensifer group</taxon>
        <taxon>Sinorhizobium</taxon>
    </lineage>
</organism>
<keyword evidence="7" id="KW-1185">Reference proteome</keyword>
<dbReference type="RefSeq" id="WP_069458246.1">
    <property type="nucleotide sequence ID" value="NZ_CP034909.1"/>
</dbReference>
<evidence type="ECO:0000256" key="3">
    <source>
        <dbReference type="ARBA" id="ARBA00022692"/>
    </source>
</evidence>
<dbReference type="OrthoDB" id="7157592at2"/>
<proteinExistence type="predicted"/>
<keyword evidence="2" id="KW-1003">Cell membrane</keyword>
<dbReference type="AlphaFoldDB" id="A0A1E3VC26"/>
<dbReference type="STRING" id="1752398.A8M32_09960"/>
<comment type="caution">
    <text evidence="6">The sequence shown here is derived from an EMBL/GenBank/DDBJ whole genome shotgun (WGS) entry which is preliminary data.</text>
</comment>
<keyword evidence="3" id="KW-0812">Transmembrane</keyword>